<accession>A0A6P6AHI3</accession>
<dbReference type="RefSeq" id="XP_022764332.1">
    <property type="nucleotide sequence ID" value="XM_022908597.1"/>
</dbReference>
<evidence type="ECO:0000256" key="5">
    <source>
        <dbReference type="PROSITE-ProRule" id="PRU00325"/>
    </source>
</evidence>
<sequence>MGMDLDLDSNDLQCGNENPVDCEEDVDHGNEIGNRDTFECNDNIDKGPEIGMEFDSLQSAYSFYKNYAKNIGFAVATKASRRSKISRQFIDVKYACTRHGSKRESNAVNPRPCLKMDCKATLHIKRKQDGKWFVQNLIKDHNHELFPADSHFFPYHRRINSAKRHDISTLDDVGVKAIRSYVAVAKQHGGYENIGCLEKDFRNQLDKECRLALESGDANAMLEFFVHMQEENPNFFYALDLDEEHHLKNIFWVDAKGREDYREFGDVVSLDTTYITNKYKMPFTPFIGVNNHHQATLLGCALLANESTSTFTWLMKTWVRAMGGKLPSAIITDQDKAIKAAIKLVFPNSRHHYCLWHILRKIPEKLDYVLRKNEDFMGIFKKCIHKSWTKDQFEERWQAMVEKFDLIEDEWIQSLYEDREHWVPTYMKDTFFAGMSTTQRSESINSFLDKYVCRKTTLKEFLEKYEVALQDRQEAENLADFTTWHKTPALRTPSPFEKQMSMVYTHGVFKKFQIEVLGIFGCHLVKEKEDEKILTFKVLEIEKNEGFIVEWDASMEEISCICRSFEYNGFLCRHSLSTLHFLGLFNIPSRYIVKRWTKDVRTKYKKGSTCEEVQSKKQRRDILFQRAIELIEEGSMSHESYNIAHQALGDALKHCSSVNHSLKLSDEAAFGANEYHDL</sequence>
<evidence type="ECO:0000256" key="4">
    <source>
        <dbReference type="ARBA" id="ARBA00022833"/>
    </source>
</evidence>
<dbReference type="OrthoDB" id="742364at2759"/>
<dbReference type="Pfam" id="PF04434">
    <property type="entry name" value="SWIM"/>
    <property type="match status" value="1"/>
</dbReference>
<feature type="domain" description="SWIM-type" evidence="7">
    <location>
        <begin position="547"/>
        <end position="583"/>
    </location>
</feature>
<dbReference type="PANTHER" id="PTHR31669:SF21">
    <property type="entry name" value="PROTEIN FAR-RED IMPAIRED RESPONSE 1"/>
    <property type="match status" value="1"/>
</dbReference>
<keyword evidence="2 6" id="KW-0479">Metal-binding</keyword>
<organism evidence="8 9">
    <name type="scientific">Durio zibethinus</name>
    <name type="common">Durian</name>
    <dbReference type="NCBI Taxonomy" id="66656"/>
    <lineage>
        <taxon>Eukaryota</taxon>
        <taxon>Viridiplantae</taxon>
        <taxon>Streptophyta</taxon>
        <taxon>Embryophyta</taxon>
        <taxon>Tracheophyta</taxon>
        <taxon>Spermatophyta</taxon>
        <taxon>Magnoliopsida</taxon>
        <taxon>eudicotyledons</taxon>
        <taxon>Gunneridae</taxon>
        <taxon>Pentapetalae</taxon>
        <taxon>rosids</taxon>
        <taxon>malvids</taxon>
        <taxon>Malvales</taxon>
        <taxon>Malvaceae</taxon>
        <taxon>Helicteroideae</taxon>
        <taxon>Durio</taxon>
    </lineage>
</organism>
<evidence type="ECO:0000256" key="3">
    <source>
        <dbReference type="ARBA" id="ARBA00022771"/>
    </source>
</evidence>
<evidence type="ECO:0000259" key="7">
    <source>
        <dbReference type="PROSITE" id="PS50966"/>
    </source>
</evidence>
<dbReference type="KEGG" id="dzi:111309578"/>
<comment type="similarity">
    <text evidence="1 6">Belongs to the FHY3/FAR1 family.</text>
</comment>
<reference evidence="9" key="1">
    <citation type="submission" date="2025-08" db="UniProtKB">
        <authorList>
            <consortium name="RefSeq"/>
        </authorList>
    </citation>
    <scope>IDENTIFICATION</scope>
    <source>
        <tissue evidence="9">Fruit stalk</tissue>
    </source>
</reference>
<dbReference type="GO" id="GO:0006355">
    <property type="term" value="P:regulation of DNA-templated transcription"/>
    <property type="evidence" value="ECO:0007669"/>
    <property type="project" value="UniProtKB-UniRule"/>
</dbReference>
<dbReference type="PROSITE" id="PS50966">
    <property type="entry name" value="ZF_SWIM"/>
    <property type="match status" value="1"/>
</dbReference>
<keyword evidence="8" id="KW-1185">Reference proteome</keyword>
<comment type="function">
    <text evidence="6">Putative transcription activator involved in regulating light control of development.</text>
</comment>
<dbReference type="SMART" id="SM00575">
    <property type="entry name" value="ZnF_PMZ"/>
    <property type="match status" value="1"/>
</dbReference>
<keyword evidence="6" id="KW-0539">Nucleus</keyword>
<dbReference type="InterPro" id="IPR018289">
    <property type="entry name" value="MULE_transposase_dom"/>
</dbReference>
<dbReference type="InterPro" id="IPR031052">
    <property type="entry name" value="FHY3/FAR1"/>
</dbReference>
<gene>
    <name evidence="9" type="primary">LOC111309578</name>
</gene>
<dbReference type="GO" id="GO:0005634">
    <property type="term" value="C:nucleus"/>
    <property type="evidence" value="ECO:0007669"/>
    <property type="project" value="UniProtKB-SubCell"/>
</dbReference>
<dbReference type="Proteomes" id="UP000515121">
    <property type="component" value="Unplaced"/>
</dbReference>
<dbReference type="Pfam" id="PF10551">
    <property type="entry name" value="MULE"/>
    <property type="match status" value="1"/>
</dbReference>
<keyword evidence="4 6" id="KW-0862">Zinc</keyword>
<keyword evidence="3 5" id="KW-0863">Zinc-finger</keyword>
<name>A0A6P6AHI3_DURZI</name>
<dbReference type="PANTHER" id="PTHR31669">
    <property type="entry name" value="PROTEIN FAR1-RELATED SEQUENCE 10-RELATED"/>
    <property type="match status" value="1"/>
</dbReference>
<comment type="subcellular location">
    <subcellularLocation>
        <location evidence="6">Nucleus</location>
    </subcellularLocation>
</comment>
<proteinExistence type="inferred from homology"/>
<dbReference type="Pfam" id="PF03101">
    <property type="entry name" value="FAR1"/>
    <property type="match status" value="1"/>
</dbReference>
<dbReference type="AlphaFoldDB" id="A0A6P6AHI3"/>
<protein>
    <recommendedName>
        <fullName evidence="6">Protein FAR1-RELATED SEQUENCE</fullName>
    </recommendedName>
</protein>
<evidence type="ECO:0000256" key="6">
    <source>
        <dbReference type="RuleBase" id="RU367018"/>
    </source>
</evidence>
<dbReference type="InterPro" id="IPR007527">
    <property type="entry name" value="Znf_SWIM"/>
</dbReference>
<dbReference type="InterPro" id="IPR006564">
    <property type="entry name" value="Znf_PMZ"/>
</dbReference>
<evidence type="ECO:0000313" key="8">
    <source>
        <dbReference type="Proteomes" id="UP000515121"/>
    </source>
</evidence>
<dbReference type="GO" id="GO:0008270">
    <property type="term" value="F:zinc ion binding"/>
    <property type="evidence" value="ECO:0007669"/>
    <property type="project" value="UniProtKB-UniRule"/>
</dbReference>
<evidence type="ECO:0000256" key="1">
    <source>
        <dbReference type="ARBA" id="ARBA00005889"/>
    </source>
</evidence>
<evidence type="ECO:0000256" key="2">
    <source>
        <dbReference type="ARBA" id="ARBA00022723"/>
    </source>
</evidence>
<dbReference type="InterPro" id="IPR004330">
    <property type="entry name" value="FAR1_DNA_bnd_dom"/>
</dbReference>
<evidence type="ECO:0000313" key="9">
    <source>
        <dbReference type="RefSeq" id="XP_022764332.1"/>
    </source>
</evidence>
<dbReference type="GeneID" id="111309578"/>